<dbReference type="Gene3D" id="2.40.320.10">
    <property type="entry name" value="Hypothetical Protein Pfu-838710-001"/>
    <property type="match status" value="1"/>
</dbReference>
<feature type="domain" description="CYTH" evidence="2">
    <location>
        <begin position="13"/>
        <end position="165"/>
    </location>
</feature>
<dbReference type="InterPro" id="IPR012042">
    <property type="entry name" value="NeuTTM/CthTTM-like"/>
</dbReference>
<organism evidence="3 4">
    <name type="scientific">Ktedonobacter racemifer DSM 44963</name>
    <dbReference type="NCBI Taxonomy" id="485913"/>
    <lineage>
        <taxon>Bacteria</taxon>
        <taxon>Bacillati</taxon>
        <taxon>Chloroflexota</taxon>
        <taxon>Ktedonobacteria</taxon>
        <taxon>Ktedonobacterales</taxon>
        <taxon>Ktedonobacteraceae</taxon>
        <taxon>Ktedonobacter</taxon>
    </lineage>
</organism>
<protein>
    <recommendedName>
        <fullName evidence="2">CYTH domain-containing protein</fullName>
    </recommendedName>
</protein>
<dbReference type="InParanoid" id="D6TQP4"/>
<dbReference type="InterPro" id="IPR033469">
    <property type="entry name" value="CYTH-like_dom_sf"/>
</dbReference>
<keyword evidence="4" id="KW-1185">Reference proteome</keyword>
<evidence type="ECO:0000259" key="2">
    <source>
        <dbReference type="SMART" id="SM01118"/>
    </source>
</evidence>
<feature type="active site" description="Proton acceptor" evidence="1">
    <location>
        <position position="39"/>
    </location>
</feature>
<dbReference type="SUPFAM" id="SSF55154">
    <property type="entry name" value="CYTH-like phosphatases"/>
    <property type="match status" value="1"/>
</dbReference>
<gene>
    <name evidence="3" type="ORF">Krac_9056</name>
</gene>
<dbReference type="InterPro" id="IPR023577">
    <property type="entry name" value="CYTH_domain"/>
</dbReference>
<dbReference type="RefSeq" id="WP_007913103.1">
    <property type="nucleotide sequence ID" value="NZ_ADVG01000002.1"/>
</dbReference>
<dbReference type="SMART" id="SM01118">
    <property type="entry name" value="CYTH"/>
    <property type="match status" value="1"/>
</dbReference>
<dbReference type="AlphaFoldDB" id="D6TQP4"/>
<dbReference type="EMBL" id="ADVG01000002">
    <property type="protein sequence ID" value="EFH87711.1"/>
    <property type="molecule type" value="Genomic_DNA"/>
</dbReference>
<sequence>MVVVDKKFGKYVHPEVERKFLLATIPPDTTFHADITDHYIPNTTFRLRRMQTEHEVTFKFAQKLRVHPHDTRVILHTNFYISEAEYVFLASTLPSHRLEKRRFRFHGGTIPMAIDQFQGHLEGLVIAEVDFGPNGDPSSLTMSSFSLAEVTDDERFTGGRLALITRPQVTTLLDEFNIK</sequence>
<accession>D6TQP4</accession>
<reference evidence="3 4" key="1">
    <citation type="journal article" date="2011" name="Stand. Genomic Sci.">
        <title>Non-contiguous finished genome sequence and contextual data of the filamentous soil bacterium Ktedonobacter racemifer type strain (SOSP1-21).</title>
        <authorList>
            <person name="Chang Y.J."/>
            <person name="Land M."/>
            <person name="Hauser L."/>
            <person name="Chertkov O."/>
            <person name="Del Rio T.G."/>
            <person name="Nolan M."/>
            <person name="Copeland A."/>
            <person name="Tice H."/>
            <person name="Cheng J.F."/>
            <person name="Lucas S."/>
            <person name="Han C."/>
            <person name="Goodwin L."/>
            <person name="Pitluck S."/>
            <person name="Ivanova N."/>
            <person name="Ovchinikova G."/>
            <person name="Pati A."/>
            <person name="Chen A."/>
            <person name="Palaniappan K."/>
            <person name="Mavromatis K."/>
            <person name="Liolios K."/>
            <person name="Brettin T."/>
            <person name="Fiebig A."/>
            <person name="Rohde M."/>
            <person name="Abt B."/>
            <person name="Goker M."/>
            <person name="Detter J.C."/>
            <person name="Woyke T."/>
            <person name="Bristow J."/>
            <person name="Eisen J.A."/>
            <person name="Markowitz V."/>
            <person name="Hugenholtz P."/>
            <person name="Kyrpides N.C."/>
            <person name="Klenk H.P."/>
            <person name="Lapidus A."/>
        </authorList>
    </citation>
    <scope>NUCLEOTIDE SEQUENCE [LARGE SCALE GENOMIC DNA]</scope>
    <source>
        <strain evidence="4">DSM 44963</strain>
    </source>
</reference>
<evidence type="ECO:0000313" key="3">
    <source>
        <dbReference type="EMBL" id="EFH87711.1"/>
    </source>
</evidence>
<name>D6TQP4_KTERA</name>
<comment type="caution">
    <text evidence="3">The sequence shown here is derived from an EMBL/GenBank/DDBJ whole genome shotgun (WGS) entry which is preliminary data.</text>
</comment>
<evidence type="ECO:0000313" key="4">
    <source>
        <dbReference type="Proteomes" id="UP000004508"/>
    </source>
</evidence>
<dbReference type="PIRSF" id="PIRSF016487">
    <property type="entry name" value="CYTH_UCP016487"/>
    <property type="match status" value="1"/>
</dbReference>
<proteinExistence type="predicted"/>
<dbReference type="OrthoDB" id="9805588at2"/>
<dbReference type="STRING" id="485913.Krac_9056"/>
<dbReference type="Proteomes" id="UP000004508">
    <property type="component" value="Unassembled WGS sequence"/>
</dbReference>
<evidence type="ECO:0000256" key="1">
    <source>
        <dbReference type="PIRSR" id="PIRSR016487-1"/>
    </source>
</evidence>
<dbReference type="eggNOG" id="COG2954">
    <property type="taxonomic scope" value="Bacteria"/>
</dbReference>